<gene>
    <name evidence="11" type="ORF">FZC37_00020</name>
</gene>
<feature type="transmembrane region" description="Helical" evidence="9">
    <location>
        <begin position="12"/>
        <end position="32"/>
    </location>
</feature>
<comment type="similarity">
    <text evidence="3">Belongs to the drug/metabolite transporter (DMT) superfamily. 10 TMS drug/metabolite exporter (DME) (TC 2.A.7.3) family.</text>
</comment>
<evidence type="ECO:0000256" key="4">
    <source>
        <dbReference type="ARBA" id="ARBA00019341"/>
    </source>
</evidence>
<evidence type="ECO:0000256" key="9">
    <source>
        <dbReference type="SAM" id="Phobius"/>
    </source>
</evidence>
<dbReference type="RefSeq" id="WP_148951696.1">
    <property type="nucleotide sequence ID" value="NZ_CP043312.1"/>
</dbReference>
<dbReference type="EMBL" id="CP043312">
    <property type="protein sequence ID" value="QEK39335.1"/>
    <property type="molecule type" value="Genomic_DNA"/>
</dbReference>
<proteinExistence type="inferred from homology"/>
<dbReference type="GO" id="GO:0006865">
    <property type="term" value="P:amino acid transport"/>
    <property type="evidence" value="ECO:0007669"/>
    <property type="project" value="UniProtKB-KW"/>
</dbReference>
<dbReference type="Proteomes" id="UP000323844">
    <property type="component" value="Chromosome"/>
</dbReference>
<feature type="transmembrane region" description="Helical" evidence="9">
    <location>
        <begin position="66"/>
        <end position="85"/>
    </location>
</feature>
<dbReference type="KEGG" id="snay:FZC37_00020"/>
<evidence type="ECO:0000313" key="11">
    <source>
        <dbReference type="EMBL" id="QEK39335.1"/>
    </source>
</evidence>
<evidence type="ECO:0000256" key="8">
    <source>
        <dbReference type="ARBA" id="ARBA00023136"/>
    </source>
</evidence>
<feature type="transmembrane region" description="Helical" evidence="9">
    <location>
        <begin position="38"/>
        <end position="54"/>
    </location>
</feature>
<feature type="domain" description="EamA" evidence="10">
    <location>
        <begin position="10"/>
        <end position="134"/>
    </location>
</feature>
<dbReference type="AlphaFoldDB" id="A0A5C0UGT1"/>
<reference evidence="11 12" key="1">
    <citation type="submission" date="2019-08" db="EMBL/GenBank/DDBJ databases">
        <title>Highly reduced genomes of protist endosymbionts show evolutionary convergence.</title>
        <authorList>
            <person name="George E."/>
            <person name="Husnik F."/>
            <person name="Tashyreva D."/>
            <person name="Prokopchuk G."/>
            <person name="Horak A."/>
            <person name="Kwong W.K."/>
            <person name="Lukes J."/>
            <person name="Keeling P.J."/>
        </authorList>
    </citation>
    <scope>NUCLEOTIDE SEQUENCE [LARGE SCALE GENOMIC DNA]</scope>
    <source>
        <strain evidence="11">1621</strain>
    </source>
</reference>
<keyword evidence="8 9" id="KW-0472">Membrane</keyword>
<comment type="function">
    <text evidence="1">Transports S-adenosylmethionine.</text>
</comment>
<evidence type="ECO:0000256" key="2">
    <source>
        <dbReference type="ARBA" id="ARBA00004429"/>
    </source>
</evidence>
<evidence type="ECO:0000256" key="1">
    <source>
        <dbReference type="ARBA" id="ARBA00004028"/>
    </source>
</evidence>
<dbReference type="GO" id="GO:0005886">
    <property type="term" value="C:plasma membrane"/>
    <property type="evidence" value="ECO:0007669"/>
    <property type="project" value="UniProtKB-SubCell"/>
</dbReference>
<evidence type="ECO:0000313" key="12">
    <source>
        <dbReference type="Proteomes" id="UP000323844"/>
    </source>
</evidence>
<keyword evidence="7 9" id="KW-1133">Transmembrane helix</keyword>
<dbReference type="OrthoDB" id="9812899at2"/>
<dbReference type="SUPFAM" id="SSF103481">
    <property type="entry name" value="Multidrug resistance efflux transporter EmrE"/>
    <property type="match status" value="2"/>
</dbReference>
<keyword evidence="6" id="KW-0813">Transport</keyword>
<dbReference type="InterPro" id="IPR037185">
    <property type="entry name" value="EmrE-like"/>
</dbReference>
<dbReference type="PANTHER" id="PTHR22911">
    <property type="entry name" value="ACYL-MALONYL CONDENSING ENZYME-RELATED"/>
    <property type="match status" value="1"/>
</dbReference>
<accession>A0A5C0UGT1</accession>
<evidence type="ECO:0000259" key="10">
    <source>
        <dbReference type="Pfam" id="PF00892"/>
    </source>
</evidence>
<dbReference type="Pfam" id="PF00892">
    <property type="entry name" value="EamA"/>
    <property type="match status" value="2"/>
</dbReference>
<organism evidence="11 12">
    <name type="scientific">Candidatus Sneabacter namystus</name>
    <dbReference type="NCBI Taxonomy" id="2601646"/>
    <lineage>
        <taxon>Bacteria</taxon>
        <taxon>Pseudomonadati</taxon>
        <taxon>Pseudomonadota</taxon>
        <taxon>Alphaproteobacteria</taxon>
        <taxon>Rickettsiales</taxon>
        <taxon>Rickettsiaceae</taxon>
        <taxon>Rickettsieae</taxon>
        <taxon>Candidatus Sneabacter</taxon>
    </lineage>
</organism>
<protein>
    <recommendedName>
        <fullName evidence="4">S-adenosylmethionine uptake transporter</fullName>
    </recommendedName>
</protein>
<feature type="transmembrane region" description="Helical" evidence="9">
    <location>
        <begin position="146"/>
        <end position="165"/>
    </location>
</feature>
<evidence type="ECO:0000256" key="6">
    <source>
        <dbReference type="ARBA" id="ARBA00022970"/>
    </source>
</evidence>
<sequence length="285" mass="32233">MLKTKQHLSAVYFFLCGSTLCIISDVITKYVGVTLEELHVTGLRFLFCLIFATCMKKHITKPVNIWVEVTRGILFFLAQALWIYGLNKVQIIIATIIGFLTPSITLILSVFLTKEKISWQRWTATIVGFTSICICCNKTTEHHIPKYVSALLLSTFIFTVIDVINKKYAASQSPINTIFYCSLFSTIVSIPSTIYYWKTPTITELLLVATIGIISNITFLCLLKAFQREDITALVPYKYLEIVIAAVLGYIIFQEVPSKTTLVTSAIIVTASIWLSKQENKYTRH</sequence>
<evidence type="ECO:0000256" key="7">
    <source>
        <dbReference type="ARBA" id="ARBA00022989"/>
    </source>
</evidence>
<dbReference type="Gene3D" id="1.10.3730.20">
    <property type="match status" value="1"/>
</dbReference>
<name>A0A5C0UGT1_9RICK</name>
<feature type="transmembrane region" description="Helical" evidence="9">
    <location>
        <begin position="235"/>
        <end position="253"/>
    </location>
</feature>
<comment type="subcellular location">
    <subcellularLocation>
        <location evidence="2">Cell inner membrane</location>
        <topology evidence="2">Multi-pass membrane protein</topology>
    </subcellularLocation>
</comment>
<feature type="transmembrane region" description="Helical" evidence="9">
    <location>
        <begin position="177"/>
        <end position="197"/>
    </location>
</feature>
<evidence type="ECO:0000256" key="3">
    <source>
        <dbReference type="ARBA" id="ARBA00009853"/>
    </source>
</evidence>
<feature type="transmembrane region" description="Helical" evidence="9">
    <location>
        <begin position="91"/>
        <end position="112"/>
    </location>
</feature>
<dbReference type="PANTHER" id="PTHR22911:SF6">
    <property type="entry name" value="SOLUTE CARRIER FAMILY 35 MEMBER G1"/>
    <property type="match status" value="1"/>
</dbReference>
<keyword evidence="6" id="KW-0029">Amino-acid transport</keyword>
<keyword evidence="12" id="KW-1185">Reference proteome</keyword>
<feature type="domain" description="EamA" evidence="10">
    <location>
        <begin position="148"/>
        <end position="275"/>
    </location>
</feature>
<dbReference type="InterPro" id="IPR000620">
    <property type="entry name" value="EamA_dom"/>
</dbReference>
<feature type="transmembrane region" description="Helical" evidence="9">
    <location>
        <begin position="203"/>
        <end position="223"/>
    </location>
</feature>
<evidence type="ECO:0000256" key="5">
    <source>
        <dbReference type="ARBA" id="ARBA00022692"/>
    </source>
</evidence>
<keyword evidence="5 9" id="KW-0812">Transmembrane</keyword>